<feature type="compositionally biased region" description="Low complexity" evidence="3">
    <location>
        <begin position="157"/>
        <end position="174"/>
    </location>
</feature>
<organism evidence="4 5">
    <name type="scientific">Rasamsonia emersonii (strain ATCC 16479 / CBS 393.64 / IMI 116815)</name>
    <dbReference type="NCBI Taxonomy" id="1408163"/>
    <lineage>
        <taxon>Eukaryota</taxon>
        <taxon>Fungi</taxon>
        <taxon>Dikarya</taxon>
        <taxon>Ascomycota</taxon>
        <taxon>Pezizomycotina</taxon>
        <taxon>Eurotiomycetes</taxon>
        <taxon>Eurotiomycetidae</taxon>
        <taxon>Eurotiales</taxon>
        <taxon>Trichocomaceae</taxon>
        <taxon>Rasamsonia</taxon>
    </lineage>
</organism>
<dbReference type="EMBL" id="LASV01000728">
    <property type="protein sequence ID" value="KKA16926.1"/>
    <property type="molecule type" value="Genomic_DNA"/>
</dbReference>
<dbReference type="EC" id="4.3.2.7" evidence="1"/>
<keyword evidence="5" id="KW-1185">Reference proteome</keyword>
<dbReference type="AlphaFoldDB" id="A0A0F4YG56"/>
<reference evidence="4 5" key="1">
    <citation type="submission" date="2015-04" db="EMBL/GenBank/DDBJ databases">
        <authorList>
            <person name="Heijne W.H."/>
            <person name="Fedorova N.D."/>
            <person name="Nierman W.C."/>
            <person name="Vollebregt A.W."/>
            <person name="Zhao Z."/>
            <person name="Wu L."/>
            <person name="Kumar M."/>
            <person name="Stam H."/>
            <person name="van den Berg M.A."/>
            <person name="Pel H.J."/>
        </authorList>
    </citation>
    <scope>NUCLEOTIDE SEQUENCE [LARGE SCALE GENOMIC DNA]</scope>
    <source>
        <strain evidence="4 5">CBS 393.64</strain>
    </source>
</reference>
<dbReference type="GO" id="GO:0061928">
    <property type="term" value="F:glutathione specific gamma-glutamylcyclotransferase activity"/>
    <property type="evidence" value="ECO:0007669"/>
    <property type="project" value="UniProtKB-EC"/>
</dbReference>
<dbReference type="Proteomes" id="UP000053958">
    <property type="component" value="Unassembled WGS sequence"/>
</dbReference>
<feature type="region of interest" description="Disordered" evidence="3">
    <location>
        <begin position="155"/>
        <end position="194"/>
    </location>
</feature>
<name>A0A0F4YG56_RASE3</name>
<gene>
    <name evidence="4" type="ORF">T310_9447</name>
</gene>
<dbReference type="GeneID" id="25321382"/>
<dbReference type="STRING" id="1408163.A0A0F4YG56"/>
<dbReference type="OrthoDB" id="1933483at2759"/>
<dbReference type="Pfam" id="PF04752">
    <property type="entry name" value="ChaC"/>
    <property type="match status" value="1"/>
</dbReference>
<dbReference type="PANTHER" id="PTHR12192:SF2">
    <property type="entry name" value="GLUTATHIONE-SPECIFIC GAMMA-GLUTAMYLCYCLOTRANSFERASE 2"/>
    <property type="match status" value="1"/>
</dbReference>
<comment type="caution">
    <text evidence="4">The sequence shown here is derived from an EMBL/GenBank/DDBJ whole genome shotgun (WGS) entry which is preliminary data.</text>
</comment>
<dbReference type="GO" id="GO:0005737">
    <property type="term" value="C:cytoplasm"/>
    <property type="evidence" value="ECO:0007669"/>
    <property type="project" value="TreeGrafter"/>
</dbReference>
<evidence type="ECO:0000313" key="4">
    <source>
        <dbReference type="EMBL" id="KKA16926.1"/>
    </source>
</evidence>
<dbReference type="PANTHER" id="PTHR12192">
    <property type="entry name" value="CATION TRANSPORT PROTEIN CHAC-RELATED"/>
    <property type="match status" value="1"/>
</dbReference>
<dbReference type="InterPro" id="IPR006840">
    <property type="entry name" value="ChaC"/>
</dbReference>
<sequence length="315" mass="34257">MAEQPSKNERTWRKYFPDGDLWVFGYGVALQASQQSAIVFSNILLLPFVANPGENPESYTINEYPAISVATSEDFGSGDHRGTPESPGRVVTVIERSFWETLDDPQKDLESSTTSTVWGAAYHIPASHAEEVHDYLDDREIDGYTVHYTPFYPVSPPSSSAVSSTSTTASSTSSEGGGEVTETHPPTSTSISTLNASSPITCMVYIGLPTNPQFLRDPADRDPAAVAKVISVSCGKSGRNPEYLYLLEKALEGLGLGSADGHVTDLVRRVKAIERGEDAAAEERRAEQEAKQPLPVDTLTNHQHPHQPETSDEFE</sequence>
<dbReference type="RefSeq" id="XP_013323538.1">
    <property type="nucleotide sequence ID" value="XM_013468084.1"/>
</dbReference>
<dbReference type="GO" id="GO:0006751">
    <property type="term" value="P:glutathione catabolic process"/>
    <property type="evidence" value="ECO:0007669"/>
    <property type="project" value="InterPro"/>
</dbReference>
<accession>A0A0F4YG56</accession>
<feature type="compositionally biased region" description="Basic and acidic residues" evidence="3">
    <location>
        <begin position="278"/>
        <end position="290"/>
    </location>
</feature>
<evidence type="ECO:0000256" key="1">
    <source>
        <dbReference type="ARBA" id="ARBA00012344"/>
    </source>
</evidence>
<evidence type="ECO:0000313" key="5">
    <source>
        <dbReference type="Proteomes" id="UP000053958"/>
    </source>
</evidence>
<keyword evidence="2" id="KW-0456">Lyase</keyword>
<protein>
    <recommendedName>
        <fullName evidence="1">glutathione-specific gamma-glutamylcyclotransferase</fullName>
        <ecNumber evidence="1">4.3.2.7</ecNumber>
    </recommendedName>
</protein>
<feature type="region of interest" description="Disordered" evidence="3">
    <location>
        <begin position="278"/>
        <end position="315"/>
    </location>
</feature>
<feature type="compositionally biased region" description="Polar residues" evidence="3">
    <location>
        <begin position="184"/>
        <end position="194"/>
    </location>
</feature>
<proteinExistence type="predicted"/>
<evidence type="ECO:0000256" key="2">
    <source>
        <dbReference type="ARBA" id="ARBA00023239"/>
    </source>
</evidence>
<evidence type="ECO:0000256" key="3">
    <source>
        <dbReference type="SAM" id="MobiDB-lite"/>
    </source>
</evidence>